<evidence type="ECO:0000256" key="8">
    <source>
        <dbReference type="ARBA" id="ARBA00023136"/>
    </source>
</evidence>
<evidence type="ECO:0000256" key="9">
    <source>
        <dbReference type="RuleBase" id="RU368035"/>
    </source>
</evidence>
<accession>A0A0N4U0U0</accession>
<proteinExistence type="inferred from homology"/>
<dbReference type="Proteomes" id="UP000274756">
    <property type="component" value="Unassembled WGS sequence"/>
</dbReference>
<keyword evidence="6 9" id="KW-0812">Transmembrane</keyword>
<sequence>MIKDRFNCLTAIHLACIGPLIYSFLLKWQRLSLPQAPIILVLLIFCCICMVLLALFWSTTAYIFNEERSVILMLLMFGLALVNTTSSVLFMPYMSIFHPSYLTAYFIGMSFSALLPSIVSIIQGAGDECIYMNGSAIRERITPLFGVEEYNLIMLAWLLIATVSFILLNWTRLGAESSAASNNTSTETNLPVDESVLLPHQGLNIGVFKKTMVSKRLRYIILLLMMAFINAQMNGIIPSIQSFATLPYSQATYRFGLTLANIAASLACFLPLFLSTKSLGVISLLNVIASIFTAVIVVLAAMSPTPILKYSIWGQVLSVGVAVGSSLFLSYLRTLITTLVRDGGKDEKSRLFWCGVAIQIGSFIGSCIMFPLVNLLNLFESAPLCAN</sequence>
<evidence type="ECO:0000313" key="11">
    <source>
        <dbReference type="Proteomes" id="UP000038040"/>
    </source>
</evidence>
<dbReference type="PANTHER" id="PTHR12929:SF10">
    <property type="entry name" value="RIBOFLAVIN TRANSPORTER"/>
    <property type="match status" value="1"/>
</dbReference>
<evidence type="ECO:0000256" key="3">
    <source>
        <dbReference type="ARBA" id="ARBA00006366"/>
    </source>
</evidence>
<keyword evidence="7 9" id="KW-1133">Transmembrane helix</keyword>
<evidence type="ECO:0000256" key="5">
    <source>
        <dbReference type="ARBA" id="ARBA00022475"/>
    </source>
</evidence>
<comment type="function">
    <text evidence="9">Plasma membrane transporter mediating the uptake by cells of the water soluble vitamin B2/riboflavin that plays a key role in biochemical oxidation-reduction reactions of the carbohydrate, lipid, and amino acid metabolism.</text>
</comment>
<dbReference type="EMBL" id="UYYG01001150">
    <property type="protein sequence ID" value="VDN54570.1"/>
    <property type="molecule type" value="Genomic_DNA"/>
</dbReference>
<evidence type="ECO:0000256" key="4">
    <source>
        <dbReference type="ARBA" id="ARBA00022448"/>
    </source>
</evidence>
<feature type="transmembrane region" description="Helical" evidence="9">
    <location>
        <begin position="351"/>
        <end position="373"/>
    </location>
</feature>
<dbReference type="OrthoDB" id="9995836at2759"/>
<comment type="subcellular location">
    <subcellularLocation>
        <location evidence="2 9">Cell membrane</location>
        <topology evidence="2 9">Multi-pass membrane protein</topology>
    </subcellularLocation>
</comment>
<keyword evidence="12" id="KW-1185">Reference proteome</keyword>
<feature type="transmembrane region" description="Helical" evidence="9">
    <location>
        <begin position="312"/>
        <end position="331"/>
    </location>
</feature>
<evidence type="ECO:0000313" key="13">
    <source>
        <dbReference type="WBParaSite" id="DME_0000018301-mRNA-1"/>
    </source>
</evidence>
<organism evidence="11 13">
    <name type="scientific">Dracunculus medinensis</name>
    <name type="common">Guinea worm</name>
    <dbReference type="NCBI Taxonomy" id="318479"/>
    <lineage>
        <taxon>Eukaryota</taxon>
        <taxon>Metazoa</taxon>
        <taxon>Ecdysozoa</taxon>
        <taxon>Nematoda</taxon>
        <taxon>Chromadorea</taxon>
        <taxon>Rhabditida</taxon>
        <taxon>Spirurina</taxon>
        <taxon>Dracunculoidea</taxon>
        <taxon>Dracunculidae</taxon>
        <taxon>Dracunculus</taxon>
    </lineage>
</organism>
<dbReference type="Proteomes" id="UP000038040">
    <property type="component" value="Unplaced"/>
</dbReference>
<evidence type="ECO:0000313" key="12">
    <source>
        <dbReference type="Proteomes" id="UP000274756"/>
    </source>
</evidence>
<dbReference type="InterPro" id="IPR009357">
    <property type="entry name" value="Riboflavin_transptr"/>
</dbReference>
<feature type="transmembrane region" description="Helical" evidence="9">
    <location>
        <begin position="219"/>
        <end position="240"/>
    </location>
</feature>
<name>A0A0N4U0U0_DRAME</name>
<dbReference type="STRING" id="318479.A0A0N4U0U0"/>
<comment type="catalytic activity">
    <reaction evidence="1 9">
        <text>riboflavin(in) = riboflavin(out)</text>
        <dbReference type="Rhea" id="RHEA:35015"/>
        <dbReference type="ChEBI" id="CHEBI:57986"/>
    </reaction>
</comment>
<protein>
    <recommendedName>
        <fullName evidence="9">Riboflavin transporter</fullName>
    </recommendedName>
</protein>
<dbReference type="GO" id="GO:0032217">
    <property type="term" value="F:riboflavin transmembrane transporter activity"/>
    <property type="evidence" value="ECO:0007669"/>
    <property type="project" value="UniProtKB-UniRule"/>
</dbReference>
<comment type="similarity">
    <text evidence="3 9">Belongs to the riboflavin transporter family.</text>
</comment>
<keyword evidence="8 9" id="KW-0472">Membrane</keyword>
<reference evidence="10 12" key="2">
    <citation type="submission" date="2018-11" db="EMBL/GenBank/DDBJ databases">
        <authorList>
            <consortium name="Pathogen Informatics"/>
        </authorList>
    </citation>
    <scope>NUCLEOTIDE SEQUENCE [LARGE SCALE GENOMIC DNA]</scope>
</reference>
<dbReference type="WBParaSite" id="DME_0000018301-mRNA-1">
    <property type="protein sequence ID" value="DME_0000018301-mRNA-1"/>
    <property type="gene ID" value="DME_0000018301"/>
</dbReference>
<evidence type="ECO:0000256" key="7">
    <source>
        <dbReference type="ARBA" id="ARBA00022989"/>
    </source>
</evidence>
<feature type="transmembrane region" description="Helical" evidence="9">
    <location>
        <begin position="70"/>
        <end position="90"/>
    </location>
</feature>
<feature type="transmembrane region" description="Helical" evidence="9">
    <location>
        <begin position="6"/>
        <end position="26"/>
    </location>
</feature>
<gene>
    <name evidence="10" type="ORF">DME_LOCUS4543</name>
</gene>
<keyword evidence="5 9" id="KW-1003">Cell membrane</keyword>
<dbReference type="AlphaFoldDB" id="A0A0N4U0U0"/>
<feature type="transmembrane region" description="Helical" evidence="9">
    <location>
        <begin position="38"/>
        <end position="64"/>
    </location>
</feature>
<evidence type="ECO:0000256" key="1">
    <source>
        <dbReference type="ARBA" id="ARBA00000215"/>
    </source>
</evidence>
<dbReference type="GO" id="GO:0005886">
    <property type="term" value="C:plasma membrane"/>
    <property type="evidence" value="ECO:0007669"/>
    <property type="project" value="UniProtKB-SubCell"/>
</dbReference>
<dbReference type="PANTHER" id="PTHR12929">
    <property type="entry name" value="SOLUTE CARRIER FAMILY 52"/>
    <property type="match status" value="1"/>
</dbReference>
<feature type="transmembrane region" description="Helical" evidence="9">
    <location>
        <begin position="102"/>
        <end position="122"/>
    </location>
</feature>
<dbReference type="Pfam" id="PF06237">
    <property type="entry name" value="SLC52_ribofla_tr"/>
    <property type="match status" value="1"/>
</dbReference>
<evidence type="ECO:0000313" key="10">
    <source>
        <dbReference type="EMBL" id="VDN54570.1"/>
    </source>
</evidence>
<evidence type="ECO:0000256" key="6">
    <source>
        <dbReference type="ARBA" id="ARBA00022692"/>
    </source>
</evidence>
<evidence type="ECO:0000256" key="2">
    <source>
        <dbReference type="ARBA" id="ARBA00004651"/>
    </source>
</evidence>
<keyword evidence="4 9" id="KW-0813">Transport</keyword>
<feature type="transmembrane region" description="Helical" evidence="9">
    <location>
        <begin position="281"/>
        <end position="300"/>
    </location>
</feature>
<feature type="transmembrane region" description="Helical" evidence="9">
    <location>
        <begin position="252"/>
        <end position="274"/>
    </location>
</feature>
<reference evidence="13" key="1">
    <citation type="submission" date="2017-02" db="UniProtKB">
        <authorList>
            <consortium name="WormBaseParasite"/>
        </authorList>
    </citation>
    <scope>IDENTIFICATION</scope>
</reference>